<proteinExistence type="predicted"/>
<dbReference type="Gene3D" id="1.20.140.160">
    <property type="match status" value="1"/>
</dbReference>
<dbReference type="SUPFAM" id="SSF88659">
    <property type="entry name" value="Sigma3 and sigma4 domains of RNA polymerase sigma factors"/>
    <property type="match status" value="1"/>
</dbReference>
<gene>
    <name evidence="2" type="ORF">IBJ83_02490</name>
</gene>
<accession>A0ABS1C8G2</accession>
<dbReference type="EMBL" id="JACVDA010000005">
    <property type="protein sequence ID" value="MBK1468184.1"/>
    <property type="molecule type" value="Genomic_DNA"/>
</dbReference>
<evidence type="ECO:0000256" key="1">
    <source>
        <dbReference type="SAM" id="Coils"/>
    </source>
</evidence>
<sequence length="142" mass="16671">MTPKAYLNQAYRLDKKIKADLEDVENLRALASSVSSPRFDIDRVQTSRNLEAPFVRSLTKIMDLEAKINEELTLLISLKEQMLEMISELENIDEQMVLRYRYLKNMTWEEIGRELHAGKTTIIRWHEKAIKNAVLPENPIWL</sequence>
<protein>
    <submittedName>
        <fullName evidence="2">DUF1492 domain-containing protein</fullName>
    </submittedName>
</protein>
<dbReference type="InterPro" id="IPR010861">
    <property type="entry name" value="DUF1492"/>
</dbReference>
<keyword evidence="3" id="KW-1185">Reference proteome</keyword>
<dbReference type="RefSeq" id="WP_201275185.1">
    <property type="nucleotide sequence ID" value="NZ_JACVDA010000005.1"/>
</dbReference>
<evidence type="ECO:0000313" key="2">
    <source>
        <dbReference type="EMBL" id="MBK1468184.1"/>
    </source>
</evidence>
<dbReference type="Proteomes" id="UP000823123">
    <property type="component" value="Unassembled WGS sequence"/>
</dbReference>
<name>A0ABS1C8G2_9FIRM</name>
<organism evidence="2 3">
    <name type="scientific">Parvimonas parva</name>
    <dbReference type="NCBI Taxonomy" id="2769485"/>
    <lineage>
        <taxon>Bacteria</taxon>
        <taxon>Bacillati</taxon>
        <taxon>Bacillota</taxon>
        <taxon>Tissierellia</taxon>
        <taxon>Tissierellales</taxon>
        <taxon>Peptoniphilaceae</taxon>
        <taxon>Parvimonas</taxon>
    </lineage>
</organism>
<dbReference type="Pfam" id="PF07374">
    <property type="entry name" value="DUF1492"/>
    <property type="match status" value="1"/>
</dbReference>
<dbReference type="InterPro" id="IPR013324">
    <property type="entry name" value="RNA_pol_sigma_r3/r4-like"/>
</dbReference>
<keyword evidence="1" id="KW-0175">Coiled coil</keyword>
<reference evidence="2 3" key="1">
    <citation type="submission" date="2020-09" db="EMBL/GenBank/DDBJ databases">
        <title>Parvimonas S3374 sp. nov.</title>
        <authorList>
            <person name="Buhl M."/>
        </authorList>
    </citation>
    <scope>NUCLEOTIDE SEQUENCE [LARGE SCALE GENOMIC DNA]</scope>
    <source>
        <strain evidence="2 3">S3374</strain>
    </source>
</reference>
<feature type="coiled-coil region" evidence="1">
    <location>
        <begin position="61"/>
        <end position="95"/>
    </location>
</feature>
<comment type="caution">
    <text evidence="2">The sequence shown here is derived from an EMBL/GenBank/DDBJ whole genome shotgun (WGS) entry which is preliminary data.</text>
</comment>
<evidence type="ECO:0000313" key="3">
    <source>
        <dbReference type="Proteomes" id="UP000823123"/>
    </source>
</evidence>